<protein>
    <recommendedName>
        <fullName evidence="1">SprT-like domain-containing protein</fullName>
    </recommendedName>
</protein>
<dbReference type="PANTHER" id="PTHR38773">
    <property type="entry name" value="PROTEIN SPRT"/>
    <property type="match status" value="1"/>
</dbReference>
<dbReference type="OrthoDB" id="267364at2"/>
<name>A0A3A1Y3B4_9GAMM</name>
<sequence>MSTENFTPQMQKWLTNAQKVSQKFATFVRQACERKLNPPTKPWRNKEVVLVKLLQEYPVKDQGVHVAHWQQKVIKKCLEVYNLALDLFAFRQEFTFPKIEFHKHHTRSVGWFCPGDHTLSFHIFTIILEQQRYLDDVVPHEMAHVVQHYLYREKIIPRKYASGHDLVFQILAQMLGSTGKATFQISQEEQISQRLQSQQASLRQTLKNLEPKKGNYYHYHCACANKEHKLKIIRHNNIQKGKRQYICLKCKQTLKFTGQVTPISIFTSE</sequence>
<evidence type="ECO:0000259" key="1">
    <source>
        <dbReference type="SMART" id="SM00731"/>
    </source>
</evidence>
<proteinExistence type="predicted"/>
<dbReference type="Pfam" id="PF10263">
    <property type="entry name" value="SprT-like"/>
    <property type="match status" value="1"/>
</dbReference>
<dbReference type="GO" id="GO:0006950">
    <property type="term" value="P:response to stress"/>
    <property type="evidence" value="ECO:0007669"/>
    <property type="project" value="UniProtKB-ARBA"/>
</dbReference>
<dbReference type="AlphaFoldDB" id="A0A3A1Y3B4"/>
<keyword evidence="3" id="KW-1185">Reference proteome</keyword>
<dbReference type="EMBL" id="NRJH01000030">
    <property type="protein sequence ID" value="RIY32723.1"/>
    <property type="molecule type" value="Genomic_DNA"/>
</dbReference>
<dbReference type="RefSeq" id="WP_119496921.1">
    <property type="nucleotide sequence ID" value="NZ_NRJH01000030.1"/>
</dbReference>
<dbReference type="Proteomes" id="UP000266258">
    <property type="component" value="Unassembled WGS sequence"/>
</dbReference>
<dbReference type="SMART" id="SM00731">
    <property type="entry name" value="SprT"/>
    <property type="match status" value="1"/>
</dbReference>
<organism evidence="2 3">
    <name type="scientific">Psittacicella melopsittaci</name>
    <dbReference type="NCBI Taxonomy" id="2028576"/>
    <lineage>
        <taxon>Bacteria</taxon>
        <taxon>Pseudomonadati</taxon>
        <taxon>Pseudomonadota</taxon>
        <taxon>Gammaproteobacteria</taxon>
        <taxon>Pasteurellales</taxon>
        <taxon>Psittacicellaceae</taxon>
        <taxon>Psittacicella</taxon>
    </lineage>
</organism>
<dbReference type="InterPro" id="IPR006640">
    <property type="entry name" value="SprT-like_domain"/>
</dbReference>
<comment type="caution">
    <text evidence="2">The sequence shown here is derived from an EMBL/GenBank/DDBJ whole genome shotgun (WGS) entry which is preliminary data.</text>
</comment>
<evidence type="ECO:0000313" key="2">
    <source>
        <dbReference type="EMBL" id="RIY32723.1"/>
    </source>
</evidence>
<gene>
    <name evidence="2" type="ORF">CJP74_03720</name>
</gene>
<accession>A0A3A1Y3B4</accession>
<dbReference type="PANTHER" id="PTHR38773:SF1">
    <property type="entry name" value="PROTEIN SPRT"/>
    <property type="match status" value="1"/>
</dbReference>
<evidence type="ECO:0000313" key="3">
    <source>
        <dbReference type="Proteomes" id="UP000266258"/>
    </source>
</evidence>
<feature type="domain" description="SprT-like" evidence="1">
    <location>
        <begin position="76"/>
        <end position="257"/>
    </location>
</feature>
<reference evidence="2 3" key="1">
    <citation type="submission" date="2017-08" db="EMBL/GenBank/DDBJ databases">
        <title>Reclassification of Bisgaard taxon 37 and 44.</title>
        <authorList>
            <person name="Christensen H."/>
        </authorList>
    </citation>
    <scope>NUCLEOTIDE SEQUENCE [LARGE SCALE GENOMIC DNA]</scope>
    <source>
        <strain evidence="2 3">B96_4</strain>
    </source>
</reference>